<dbReference type="EMBL" id="BDQF01000015">
    <property type="protein sequence ID" value="GAW83266.1"/>
    <property type="molecule type" value="Genomic_DNA"/>
</dbReference>
<keyword evidence="1" id="KW-0175">Coiled coil</keyword>
<keyword evidence="3" id="KW-1185">Reference proteome</keyword>
<feature type="coiled-coil region" evidence="1">
    <location>
        <begin position="1"/>
        <end position="42"/>
    </location>
</feature>
<reference evidence="3" key="1">
    <citation type="submission" date="2017-04" db="EMBL/GenBank/DDBJ databases">
        <title>Plasmodium gonderi genome.</title>
        <authorList>
            <person name="Arisue N."/>
            <person name="Honma H."/>
            <person name="Kawai S."/>
            <person name="Tougan T."/>
            <person name="Tanabe K."/>
            <person name="Horii T."/>
        </authorList>
    </citation>
    <scope>NUCLEOTIDE SEQUENCE [LARGE SCALE GENOMIC DNA]</scope>
    <source>
        <strain evidence="3">ATCC 30045</strain>
    </source>
</reference>
<name>A0A1Y1JL62_PLAGO</name>
<dbReference type="RefSeq" id="XP_028545855.1">
    <property type="nucleotide sequence ID" value="XM_028690054.1"/>
</dbReference>
<evidence type="ECO:0000313" key="3">
    <source>
        <dbReference type="Proteomes" id="UP000195521"/>
    </source>
</evidence>
<dbReference type="GeneID" id="39750009"/>
<dbReference type="OMA" id="IKENTQC"/>
<evidence type="ECO:0000256" key="1">
    <source>
        <dbReference type="SAM" id="Coils"/>
    </source>
</evidence>
<proteinExistence type="predicted"/>
<gene>
    <name evidence="2" type="ORF">PGO_140600</name>
</gene>
<sequence>MSKLENQIKHIENNIILKEKKIEILEKEIQELKNCSKILYEKLINQQEVLLNRKKENILTEIKINDLKKEIIGLCKTIQVTNRKITCTYAELKQKKKLINENTRTMEVIHNDIIKTSNIHNEQNDTTLTILNNFFIKKNHHNNDLKILLQNKKERIKIVKNQLKEINENINTLSSNIALMDSRVATMLYTIKNYLAQLTKVNTQKNQKTNERNTIFTCLNIINQIIEKQEGKGDTNLNSLTNPNKTKARNNTKLSENKEEEKLQLGLNTQEFKELENFLL</sequence>
<accession>A0A1Y1JL62</accession>
<evidence type="ECO:0000313" key="2">
    <source>
        <dbReference type="EMBL" id="GAW83266.1"/>
    </source>
</evidence>
<dbReference type="AlphaFoldDB" id="A0A1Y1JL62"/>
<feature type="coiled-coil region" evidence="1">
    <location>
        <begin position="142"/>
        <end position="211"/>
    </location>
</feature>
<protein>
    <submittedName>
        <fullName evidence="2">Uncharacterized protein</fullName>
    </submittedName>
</protein>
<comment type="caution">
    <text evidence="2">The sequence shown here is derived from an EMBL/GenBank/DDBJ whole genome shotgun (WGS) entry which is preliminary data.</text>
</comment>
<dbReference type="OrthoDB" id="378637at2759"/>
<organism evidence="2 3">
    <name type="scientific">Plasmodium gonderi</name>
    <dbReference type="NCBI Taxonomy" id="77519"/>
    <lineage>
        <taxon>Eukaryota</taxon>
        <taxon>Sar</taxon>
        <taxon>Alveolata</taxon>
        <taxon>Apicomplexa</taxon>
        <taxon>Aconoidasida</taxon>
        <taxon>Haemosporida</taxon>
        <taxon>Plasmodiidae</taxon>
        <taxon>Plasmodium</taxon>
        <taxon>Plasmodium (Plasmodium)</taxon>
    </lineage>
</organism>
<dbReference type="Proteomes" id="UP000195521">
    <property type="component" value="Unassembled WGS sequence"/>
</dbReference>